<organism evidence="2 3">
    <name type="scientific">Paramecium pentaurelia</name>
    <dbReference type="NCBI Taxonomy" id="43138"/>
    <lineage>
        <taxon>Eukaryota</taxon>
        <taxon>Sar</taxon>
        <taxon>Alveolata</taxon>
        <taxon>Ciliophora</taxon>
        <taxon>Intramacronucleata</taxon>
        <taxon>Oligohymenophorea</taxon>
        <taxon>Peniculida</taxon>
        <taxon>Parameciidae</taxon>
        <taxon>Paramecium</taxon>
    </lineage>
</organism>
<dbReference type="AlphaFoldDB" id="A0A8S1SGZ5"/>
<dbReference type="SMART" id="SM00472">
    <property type="entry name" value="MIR"/>
    <property type="match status" value="3"/>
</dbReference>
<accession>A0A8S1SGZ5</accession>
<evidence type="ECO:0000313" key="2">
    <source>
        <dbReference type="EMBL" id="CAD8138647.1"/>
    </source>
</evidence>
<keyword evidence="3" id="KW-1185">Reference proteome</keyword>
<gene>
    <name evidence="2" type="ORF">PPENT_87.1.T0070230</name>
</gene>
<dbReference type="OrthoDB" id="292747at2759"/>
<dbReference type="InterPro" id="IPR016093">
    <property type="entry name" value="MIR_motif"/>
</dbReference>
<evidence type="ECO:0000259" key="1">
    <source>
        <dbReference type="PROSITE" id="PS50919"/>
    </source>
</evidence>
<dbReference type="PANTHER" id="PTHR46809">
    <property type="entry name" value="STROMAL CELL-DERIVED FACTOR 2-LIKE PROTEIN"/>
    <property type="match status" value="1"/>
</dbReference>
<evidence type="ECO:0000313" key="3">
    <source>
        <dbReference type="Proteomes" id="UP000689195"/>
    </source>
</evidence>
<protein>
    <recommendedName>
        <fullName evidence="1">MIR domain-containing protein</fullName>
    </recommendedName>
</protein>
<feature type="domain" description="MIR" evidence="1">
    <location>
        <begin position="202"/>
        <end position="255"/>
    </location>
</feature>
<name>A0A8S1SGZ5_9CILI</name>
<sequence>MDQQLNIQQGKLLQLRHVTTQQYLKGTIHFVIEKNLFGQKELDEYYLGTTPKEDDFYTYFILEKYQPTNNDLELGDIVSIQNYGQQQFVRLNSSKKSEVTQQCYAYLGDEKHYFVIQPEKDIFINNCNAIDTSISNKYVRFTSIDNGYSLHSHLRTYKSENVSQYNEVTGYKNCDKNDLWEIIPVHENKTKNFAHKVQTFEPIQINSGNTIIIRNFWTGWSLHSHKTCYKSTKDQEVSLFSYPRDQNDYWIITKFNSKEKDDGTLRKNDEILLQHNQTKKFLACSNVQSYSQSGFQVYGLEGKPMKGFLLSEFENSPLRVNQPFLIKHLTKDLYLSQSNFQTESKIGTQQEAVFVEKFNGLCLWVLELITK</sequence>
<dbReference type="EMBL" id="CAJJDO010000007">
    <property type="protein sequence ID" value="CAD8138647.1"/>
    <property type="molecule type" value="Genomic_DNA"/>
</dbReference>
<dbReference type="PANTHER" id="PTHR46809:SF2">
    <property type="entry name" value="GH21273P"/>
    <property type="match status" value="1"/>
</dbReference>
<dbReference type="PROSITE" id="PS50919">
    <property type="entry name" value="MIR"/>
    <property type="match status" value="1"/>
</dbReference>
<reference evidence="2" key="1">
    <citation type="submission" date="2021-01" db="EMBL/GenBank/DDBJ databases">
        <authorList>
            <consortium name="Genoscope - CEA"/>
            <person name="William W."/>
        </authorList>
    </citation>
    <scope>NUCLEOTIDE SEQUENCE</scope>
</reference>
<dbReference type="Proteomes" id="UP000689195">
    <property type="component" value="Unassembled WGS sequence"/>
</dbReference>
<comment type="caution">
    <text evidence="2">The sequence shown here is derived from an EMBL/GenBank/DDBJ whole genome shotgun (WGS) entry which is preliminary data.</text>
</comment>
<proteinExistence type="predicted"/>